<keyword evidence="3" id="KW-1185">Reference proteome</keyword>
<dbReference type="RefSeq" id="WP_315877128.1">
    <property type="nucleotide sequence ID" value="NZ_JAWCTQ010000007.1"/>
</dbReference>
<name>A0ABU3QI23_9ACTN</name>
<evidence type="ECO:0000256" key="1">
    <source>
        <dbReference type="SAM" id="MobiDB-lite"/>
    </source>
</evidence>
<protein>
    <submittedName>
        <fullName evidence="2">Uncharacterized protein</fullName>
    </submittedName>
</protein>
<proteinExistence type="predicted"/>
<dbReference type="EMBL" id="JAWCTQ010000007">
    <property type="protein sequence ID" value="MDT9682042.1"/>
    <property type="molecule type" value="Genomic_DNA"/>
</dbReference>
<comment type="caution">
    <text evidence="2">The sequence shown here is derived from an EMBL/GenBank/DDBJ whole genome shotgun (WGS) entry which is preliminary data.</text>
</comment>
<gene>
    <name evidence="2" type="ORF">RND61_08130</name>
</gene>
<sequence length="209" mass="22227">MTGTTEPYAGWTWLAQAHPAPEHALQLLLRHGRAALETGLRWDAVQVPEVTGLLALELVRGPAFRDTSRGAVLFLVPPTGGWGVHGTAYLTDGTMVCVPAPDTRSPTPTDPRSPQPADPPDLYWLTPPDGSDTLTDPITLFEVLAASTPDREGPLWCGLCGRPGPTTVTHRPGPDGGGTHVPAHEACVVAGIVHGRVHLRESRAEREGE</sequence>
<evidence type="ECO:0000313" key="2">
    <source>
        <dbReference type="EMBL" id="MDT9682042.1"/>
    </source>
</evidence>
<feature type="compositionally biased region" description="Pro residues" evidence="1">
    <location>
        <begin position="108"/>
        <end position="119"/>
    </location>
</feature>
<reference evidence="2 3" key="1">
    <citation type="submission" date="2023-09" db="EMBL/GenBank/DDBJ databases">
        <title>Streptomyces sp. nov.: A antagonism against Alternaria gaisen Producing Streptochlin, Isolated from Tamarix root soil.</title>
        <authorList>
            <person name="Chen Y."/>
        </authorList>
    </citation>
    <scope>NUCLEOTIDE SEQUENCE [LARGE SCALE GENOMIC DNA]</scope>
    <source>
        <strain evidence="2 3">TRM76323</strain>
    </source>
</reference>
<evidence type="ECO:0000313" key="3">
    <source>
        <dbReference type="Proteomes" id="UP001250181"/>
    </source>
</evidence>
<organism evidence="2 3">
    <name type="scientific">Streptomyces tamarix</name>
    <dbReference type="NCBI Taxonomy" id="3078565"/>
    <lineage>
        <taxon>Bacteria</taxon>
        <taxon>Bacillati</taxon>
        <taxon>Actinomycetota</taxon>
        <taxon>Actinomycetes</taxon>
        <taxon>Kitasatosporales</taxon>
        <taxon>Streptomycetaceae</taxon>
        <taxon>Streptomyces</taxon>
    </lineage>
</organism>
<dbReference type="Proteomes" id="UP001250181">
    <property type="component" value="Unassembled WGS sequence"/>
</dbReference>
<feature type="region of interest" description="Disordered" evidence="1">
    <location>
        <begin position="100"/>
        <end position="129"/>
    </location>
</feature>
<accession>A0ABU3QI23</accession>